<evidence type="ECO:0000313" key="3">
    <source>
        <dbReference type="Proteomes" id="UP001552299"/>
    </source>
</evidence>
<evidence type="ECO:0000313" key="2">
    <source>
        <dbReference type="EMBL" id="KAL0925269.1"/>
    </source>
</evidence>
<name>A0ABD0VJF3_DENTH</name>
<organism evidence="2 3">
    <name type="scientific">Dendrobium thyrsiflorum</name>
    <name type="common">Pinecone-like raceme dendrobium</name>
    <name type="synonym">Orchid</name>
    <dbReference type="NCBI Taxonomy" id="117978"/>
    <lineage>
        <taxon>Eukaryota</taxon>
        <taxon>Viridiplantae</taxon>
        <taxon>Streptophyta</taxon>
        <taxon>Embryophyta</taxon>
        <taxon>Tracheophyta</taxon>
        <taxon>Spermatophyta</taxon>
        <taxon>Magnoliopsida</taxon>
        <taxon>Liliopsida</taxon>
        <taxon>Asparagales</taxon>
        <taxon>Orchidaceae</taxon>
        <taxon>Epidendroideae</taxon>
        <taxon>Malaxideae</taxon>
        <taxon>Dendrobiinae</taxon>
        <taxon>Dendrobium</taxon>
    </lineage>
</organism>
<comment type="caution">
    <text evidence="2">The sequence shown here is derived from an EMBL/GenBank/DDBJ whole genome shotgun (WGS) entry which is preliminary data.</text>
</comment>
<dbReference type="AlphaFoldDB" id="A0ABD0VJF3"/>
<proteinExistence type="predicted"/>
<protein>
    <submittedName>
        <fullName evidence="2">Uncharacterized protein</fullName>
    </submittedName>
</protein>
<sequence length="140" mass="15335">MIWVVVLGVSFANGCSVLVLLGGVGVGRDVSGMSPGIGWDLSGNIGRTHDTCISIDGVKDRVIEFKSKLAYQFITENGYSDAFSKYSESDHLTMRYAMLVASSIDTGGLNVLFLIFLVQKFDHLHIMTLLFATYILNFSK</sequence>
<evidence type="ECO:0000256" key="1">
    <source>
        <dbReference type="SAM" id="Phobius"/>
    </source>
</evidence>
<keyword evidence="1" id="KW-0472">Membrane</keyword>
<keyword evidence="1" id="KW-1133">Transmembrane helix</keyword>
<keyword evidence="1" id="KW-0812">Transmembrane</keyword>
<dbReference type="Proteomes" id="UP001552299">
    <property type="component" value="Unassembled WGS sequence"/>
</dbReference>
<feature type="transmembrane region" description="Helical" evidence="1">
    <location>
        <begin position="6"/>
        <end position="26"/>
    </location>
</feature>
<feature type="transmembrane region" description="Helical" evidence="1">
    <location>
        <begin position="96"/>
        <end position="117"/>
    </location>
</feature>
<accession>A0ABD0VJF3</accession>
<keyword evidence="3" id="KW-1185">Reference proteome</keyword>
<reference evidence="2 3" key="1">
    <citation type="journal article" date="2024" name="Plant Biotechnol. J.">
        <title>Dendrobium thyrsiflorum genome and its molecular insights into genes involved in important horticultural traits.</title>
        <authorList>
            <person name="Chen B."/>
            <person name="Wang J.Y."/>
            <person name="Zheng P.J."/>
            <person name="Li K.L."/>
            <person name="Liang Y.M."/>
            <person name="Chen X.F."/>
            <person name="Zhang C."/>
            <person name="Zhao X."/>
            <person name="He X."/>
            <person name="Zhang G.Q."/>
            <person name="Liu Z.J."/>
            <person name="Xu Q."/>
        </authorList>
    </citation>
    <scope>NUCLEOTIDE SEQUENCE [LARGE SCALE GENOMIC DNA]</scope>
    <source>
        <strain evidence="2">GZMU011</strain>
    </source>
</reference>
<gene>
    <name evidence="2" type="ORF">M5K25_003589</name>
</gene>
<dbReference type="EMBL" id="JANQDX010000004">
    <property type="protein sequence ID" value="KAL0925269.1"/>
    <property type="molecule type" value="Genomic_DNA"/>
</dbReference>